<organism evidence="1 2">
    <name type="scientific">Rozella allomycis (strain CSF55)</name>
    <dbReference type="NCBI Taxonomy" id="988480"/>
    <lineage>
        <taxon>Eukaryota</taxon>
        <taxon>Fungi</taxon>
        <taxon>Fungi incertae sedis</taxon>
        <taxon>Cryptomycota</taxon>
        <taxon>Cryptomycota incertae sedis</taxon>
        <taxon>Rozella</taxon>
    </lineage>
</organism>
<evidence type="ECO:0000313" key="1">
    <source>
        <dbReference type="EMBL" id="EPZ36193.1"/>
    </source>
</evidence>
<keyword evidence="2" id="KW-1185">Reference proteome</keyword>
<protein>
    <submittedName>
        <fullName evidence="1">Uncharacterized protein</fullName>
    </submittedName>
</protein>
<reference evidence="1 2" key="1">
    <citation type="journal article" date="2013" name="Curr. Biol.">
        <title>Shared signatures of parasitism and phylogenomics unite Cryptomycota and microsporidia.</title>
        <authorList>
            <person name="James T.Y."/>
            <person name="Pelin A."/>
            <person name="Bonen L."/>
            <person name="Ahrendt S."/>
            <person name="Sain D."/>
            <person name="Corradi N."/>
            <person name="Stajich J.E."/>
        </authorList>
    </citation>
    <scope>NUCLEOTIDE SEQUENCE [LARGE SCALE GENOMIC DNA]</scope>
    <source>
        <strain evidence="1 2">CSF55</strain>
    </source>
</reference>
<dbReference type="Proteomes" id="UP000030755">
    <property type="component" value="Unassembled WGS sequence"/>
</dbReference>
<accession>A0A075B1G2</accession>
<dbReference type="AlphaFoldDB" id="A0A075B1G2"/>
<name>A0A075B1G2_ROZAC</name>
<dbReference type="HOGENOM" id="CLU_2185439_0_0_1"/>
<sequence>MADAAPQIGSSIRKYFTGDHVPTLTFAIKMKIDEITKKIVLTQMRNLHFTRNEKEWQKHYFALKKSLRAKPSVWLYLEDQWFTGNSTNWYLYAWALQEPITLMNPLMKD</sequence>
<proteinExistence type="predicted"/>
<dbReference type="EMBL" id="KE560636">
    <property type="protein sequence ID" value="EPZ36193.1"/>
    <property type="molecule type" value="Genomic_DNA"/>
</dbReference>
<evidence type="ECO:0000313" key="2">
    <source>
        <dbReference type="Proteomes" id="UP000030755"/>
    </source>
</evidence>
<gene>
    <name evidence="1" type="ORF">O9G_002259</name>
</gene>